<name>A0A1M6MIM6_9FLAO</name>
<dbReference type="OrthoDB" id="9788916at2"/>
<dbReference type="Proteomes" id="UP000184314">
    <property type="component" value="Unassembled WGS sequence"/>
</dbReference>
<keyword evidence="2" id="KW-0808">Transferase</keyword>
<dbReference type="Pfam" id="PF13302">
    <property type="entry name" value="Acetyltransf_3"/>
    <property type="match status" value="1"/>
</dbReference>
<dbReference type="InterPro" id="IPR000182">
    <property type="entry name" value="GNAT_dom"/>
</dbReference>
<dbReference type="PROSITE" id="PS51186">
    <property type="entry name" value="GNAT"/>
    <property type="match status" value="1"/>
</dbReference>
<dbReference type="PANTHER" id="PTHR43792">
    <property type="entry name" value="GNAT FAMILY, PUTATIVE (AFU_ORTHOLOGUE AFUA_3G00765)-RELATED-RELATED"/>
    <property type="match status" value="1"/>
</dbReference>
<sequence>MPAHILFNEKSERLLFKEVQPSDFENWLPFHEEPLSSQFWSGLPKDPKEACQQQFDRIFERYNNNLGGMNALYIKGTNTLVGLCGLLVQEVDGKKELEIGYSILPKYWRQGFAFEAAQKCKQVAFTKEWATSLISIIQVDNIPSQKTALKNGMFLDFTTTYHNNTVHIFRINAL</sequence>
<gene>
    <name evidence="2" type="ORF">SAMN04488007_1605</name>
</gene>
<dbReference type="SUPFAM" id="SSF55729">
    <property type="entry name" value="Acyl-CoA N-acyltransferases (Nat)"/>
    <property type="match status" value="1"/>
</dbReference>
<reference evidence="3" key="1">
    <citation type="submission" date="2016-11" db="EMBL/GenBank/DDBJ databases">
        <authorList>
            <person name="Varghese N."/>
            <person name="Submissions S."/>
        </authorList>
    </citation>
    <scope>NUCLEOTIDE SEQUENCE [LARGE SCALE GENOMIC DNA]</scope>
    <source>
        <strain evidence="3">DSM 16478</strain>
    </source>
</reference>
<dbReference type="STRING" id="228958.SAMN04488007_1605"/>
<dbReference type="GO" id="GO:0016747">
    <property type="term" value="F:acyltransferase activity, transferring groups other than amino-acyl groups"/>
    <property type="evidence" value="ECO:0007669"/>
    <property type="project" value="InterPro"/>
</dbReference>
<dbReference type="InterPro" id="IPR051531">
    <property type="entry name" value="N-acetyltransferase"/>
</dbReference>
<keyword evidence="3" id="KW-1185">Reference proteome</keyword>
<dbReference type="RefSeq" id="WP_073242833.1">
    <property type="nucleotide sequence ID" value="NZ_FQZX01000001.1"/>
</dbReference>
<protein>
    <submittedName>
        <fullName evidence="2">Protein N-acetyltransferase, RimJ/RimL family</fullName>
    </submittedName>
</protein>
<dbReference type="InterPro" id="IPR016181">
    <property type="entry name" value="Acyl_CoA_acyltransferase"/>
</dbReference>
<dbReference type="EMBL" id="FQZX01000001">
    <property type="protein sequence ID" value="SHJ83298.1"/>
    <property type="molecule type" value="Genomic_DNA"/>
</dbReference>
<dbReference type="AlphaFoldDB" id="A0A1M6MIM6"/>
<evidence type="ECO:0000259" key="1">
    <source>
        <dbReference type="PROSITE" id="PS51186"/>
    </source>
</evidence>
<feature type="domain" description="N-acetyltransferase" evidence="1">
    <location>
        <begin position="14"/>
        <end position="172"/>
    </location>
</feature>
<accession>A0A1M6MIM6</accession>
<evidence type="ECO:0000313" key="2">
    <source>
        <dbReference type="EMBL" id="SHJ83298.1"/>
    </source>
</evidence>
<organism evidence="2 3">
    <name type="scientific">Maribacter aquivivus</name>
    <dbReference type="NCBI Taxonomy" id="228958"/>
    <lineage>
        <taxon>Bacteria</taxon>
        <taxon>Pseudomonadati</taxon>
        <taxon>Bacteroidota</taxon>
        <taxon>Flavobacteriia</taxon>
        <taxon>Flavobacteriales</taxon>
        <taxon>Flavobacteriaceae</taxon>
        <taxon>Maribacter</taxon>
    </lineage>
</organism>
<dbReference type="Gene3D" id="3.40.630.30">
    <property type="match status" value="1"/>
</dbReference>
<proteinExistence type="predicted"/>
<dbReference type="PANTHER" id="PTHR43792:SF1">
    <property type="entry name" value="N-ACETYLTRANSFERASE DOMAIN-CONTAINING PROTEIN"/>
    <property type="match status" value="1"/>
</dbReference>
<evidence type="ECO:0000313" key="3">
    <source>
        <dbReference type="Proteomes" id="UP000184314"/>
    </source>
</evidence>